<name>A0A8H4QSX2_9AGAR</name>
<dbReference type="GO" id="GO:0005506">
    <property type="term" value="F:iron ion binding"/>
    <property type="evidence" value="ECO:0007669"/>
    <property type="project" value="InterPro"/>
</dbReference>
<evidence type="ECO:0000256" key="1">
    <source>
        <dbReference type="ARBA" id="ARBA00001971"/>
    </source>
</evidence>
<keyword evidence="4 9" id="KW-0349">Heme</keyword>
<dbReference type="InterPro" id="IPR002401">
    <property type="entry name" value="Cyt_P450_E_grp-I"/>
</dbReference>
<feature type="binding site" description="axial binding residue" evidence="9">
    <location>
        <position position="450"/>
    </location>
    <ligand>
        <name>heme</name>
        <dbReference type="ChEBI" id="CHEBI:30413"/>
    </ligand>
    <ligandPart>
        <name>Fe</name>
        <dbReference type="ChEBI" id="CHEBI:18248"/>
    </ligandPart>
</feature>
<keyword evidence="8 10" id="KW-0503">Monooxygenase</keyword>
<dbReference type="Proteomes" id="UP000521872">
    <property type="component" value="Unassembled WGS sequence"/>
</dbReference>
<dbReference type="Gene3D" id="1.10.630.10">
    <property type="entry name" value="Cytochrome P450"/>
    <property type="match status" value="1"/>
</dbReference>
<evidence type="ECO:0000313" key="11">
    <source>
        <dbReference type="EMBL" id="KAF4616266.1"/>
    </source>
</evidence>
<comment type="similarity">
    <text evidence="3 10">Belongs to the cytochrome P450 family.</text>
</comment>
<evidence type="ECO:0000256" key="2">
    <source>
        <dbReference type="ARBA" id="ARBA00005179"/>
    </source>
</evidence>
<dbReference type="AlphaFoldDB" id="A0A8H4QSX2"/>
<sequence>MPNMSVDAGPLLLSAGFLSIVYICWRYKVKASNPYAHLPLPPARKGYPLIGNLLEMPTEFEWKTFHEWSRELGTDILRVTVAGTTLIVLDSSEAAAELLERRSSKYSGRARMPMVNELMGWDFNFGFQDYGPSWRRRRRLMHYNFHPNASLRFRPKLVKAARNLLARFLVHPEAVVSNAKYMAGEVVMSIAYGIDVLPKDDPYITAAEQGVHPLVAAGVPGAFLVDVLPILKYVPEWVPGAGFKKKAREWRRLAQLMVEKPFEAAKKMMADGEFPDCVVVECLEKMPDLVDRDDAYTEDTIQSVAGSMYAAGSDTTSSAVASCILGLLEKPEVLAKAQRQLDSVLKPGHLPDFEDDLPYITAIVMEALRWRDVVPIAIPHLLATDDEYKGYRLPKGAVIVPNGWAMLHNEEVYPDPFNFNPDRFLNPDGTINKSVRDPAHACWGFGRRICPGRFMAFSQIWIAVASLLAVYDIKKAVDEDGHVIELTHEYTSALVCTPKPFRCSITPRSEEAEALIRSASTQEHVF</sequence>
<evidence type="ECO:0000256" key="3">
    <source>
        <dbReference type="ARBA" id="ARBA00010617"/>
    </source>
</evidence>
<keyword evidence="6 10" id="KW-0560">Oxidoreductase</keyword>
<dbReference type="GO" id="GO:0020037">
    <property type="term" value="F:heme binding"/>
    <property type="evidence" value="ECO:0007669"/>
    <property type="project" value="InterPro"/>
</dbReference>
<gene>
    <name evidence="11" type="ORF">D9613_008317</name>
</gene>
<dbReference type="InterPro" id="IPR036396">
    <property type="entry name" value="Cyt_P450_sf"/>
</dbReference>
<comment type="cofactor">
    <cofactor evidence="1 9">
        <name>heme</name>
        <dbReference type="ChEBI" id="CHEBI:30413"/>
    </cofactor>
</comment>
<reference evidence="11 12" key="1">
    <citation type="submission" date="2019-12" db="EMBL/GenBank/DDBJ databases">
        <authorList>
            <person name="Floudas D."/>
            <person name="Bentzer J."/>
            <person name="Ahren D."/>
            <person name="Johansson T."/>
            <person name="Persson P."/>
            <person name="Tunlid A."/>
        </authorList>
    </citation>
    <scope>NUCLEOTIDE SEQUENCE [LARGE SCALE GENOMIC DNA]</scope>
    <source>
        <strain evidence="11 12">CBS 102.39</strain>
    </source>
</reference>
<protein>
    <recommendedName>
        <fullName evidence="13">Cytochrome P450</fullName>
    </recommendedName>
</protein>
<proteinExistence type="inferred from homology"/>
<dbReference type="CDD" id="cd11065">
    <property type="entry name" value="CYP64-like"/>
    <property type="match status" value="1"/>
</dbReference>
<keyword evidence="7 9" id="KW-0408">Iron</keyword>
<dbReference type="SUPFAM" id="SSF48264">
    <property type="entry name" value="Cytochrome P450"/>
    <property type="match status" value="1"/>
</dbReference>
<dbReference type="PRINTS" id="PR00463">
    <property type="entry name" value="EP450I"/>
</dbReference>
<evidence type="ECO:0000256" key="8">
    <source>
        <dbReference type="ARBA" id="ARBA00023033"/>
    </source>
</evidence>
<evidence type="ECO:0008006" key="13">
    <source>
        <dbReference type="Google" id="ProtNLM"/>
    </source>
</evidence>
<dbReference type="EMBL" id="JAACJL010000031">
    <property type="protein sequence ID" value="KAF4616266.1"/>
    <property type="molecule type" value="Genomic_DNA"/>
</dbReference>
<dbReference type="InterPro" id="IPR050364">
    <property type="entry name" value="Cytochrome_P450_fung"/>
</dbReference>
<dbReference type="PANTHER" id="PTHR46300:SF7">
    <property type="entry name" value="P450, PUTATIVE (EUROFUNG)-RELATED"/>
    <property type="match status" value="1"/>
</dbReference>
<dbReference type="PANTHER" id="PTHR46300">
    <property type="entry name" value="P450, PUTATIVE (EUROFUNG)-RELATED-RELATED"/>
    <property type="match status" value="1"/>
</dbReference>
<comment type="pathway">
    <text evidence="2">Secondary metabolite biosynthesis.</text>
</comment>
<dbReference type="GO" id="GO:0016705">
    <property type="term" value="F:oxidoreductase activity, acting on paired donors, with incorporation or reduction of molecular oxygen"/>
    <property type="evidence" value="ECO:0007669"/>
    <property type="project" value="InterPro"/>
</dbReference>
<evidence type="ECO:0000256" key="5">
    <source>
        <dbReference type="ARBA" id="ARBA00022723"/>
    </source>
</evidence>
<keyword evidence="12" id="KW-1185">Reference proteome</keyword>
<evidence type="ECO:0000256" key="7">
    <source>
        <dbReference type="ARBA" id="ARBA00023004"/>
    </source>
</evidence>
<accession>A0A8H4QSX2</accession>
<evidence type="ECO:0000256" key="4">
    <source>
        <dbReference type="ARBA" id="ARBA00022617"/>
    </source>
</evidence>
<keyword evidence="5 9" id="KW-0479">Metal-binding</keyword>
<dbReference type="Pfam" id="PF00067">
    <property type="entry name" value="p450"/>
    <property type="match status" value="1"/>
</dbReference>
<evidence type="ECO:0000256" key="10">
    <source>
        <dbReference type="RuleBase" id="RU000461"/>
    </source>
</evidence>
<dbReference type="InterPro" id="IPR017972">
    <property type="entry name" value="Cyt_P450_CS"/>
</dbReference>
<evidence type="ECO:0000256" key="9">
    <source>
        <dbReference type="PIRSR" id="PIRSR602401-1"/>
    </source>
</evidence>
<evidence type="ECO:0000256" key="6">
    <source>
        <dbReference type="ARBA" id="ARBA00023002"/>
    </source>
</evidence>
<dbReference type="PRINTS" id="PR00385">
    <property type="entry name" value="P450"/>
</dbReference>
<dbReference type="GO" id="GO:0004497">
    <property type="term" value="F:monooxygenase activity"/>
    <property type="evidence" value="ECO:0007669"/>
    <property type="project" value="UniProtKB-KW"/>
</dbReference>
<dbReference type="InterPro" id="IPR001128">
    <property type="entry name" value="Cyt_P450"/>
</dbReference>
<comment type="caution">
    <text evidence="11">The sequence shown here is derived from an EMBL/GenBank/DDBJ whole genome shotgun (WGS) entry which is preliminary data.</text>
</comment>
<organism evidence="11 12">
    <name type="scientific">Agrocybe pediades</name>
    <dbReference type="NCBI Taxonomy" id="84607"/>
    <lineage>
        <taxon>Eukaryota</taxon>
        <taxon>Fungi</taxon>
        <taxon>Dikarya</taxon>
        <taxon>Basidiomycota</taxon>
        <taxon>Agaricomycotina</taxon>
        <taxon>Agaricomycetes</taxon>
        <taxon>Agaricomycetidae</taxon>
        <taxon>Agaricales</taxon>
        <taxon>Agaricineae</taxon>
        <taxon>Strophariaceae</taxon>
        <taxon>Agrocybe</taxon>
    </lineage>
</organism>
<dbReference type="PROSITE" id="PS00086">
    <property type="entry name" value="CYTOCHROME_P450"/>
    <property type="match status" value="1"/>
</dbReference>
<evidence type="ECO:0000313" key="12">
    <source>
        <dbReference type="Proteomes" id="UP000521872"/>
    </source>
</evidence>